<protein>
    <recommendedName>
        <fullName evidence="7">Ion transport domain-containing protein</fullName>
    </recommendedName>
</protein>
<feature type="transmembrane region" description="Helical" evidence="6">
    <location>
        <begin position="65"/>
        <end position="86"/>
    </location>
</feature>
<dbReference type="Proteomes" id="UP000663861">
    <property type="component" value="Unassembled WGS sequence"/>
</dbReference>
<name>A0A8H3CAQ1_9AGAM</name>
<keyword evidence="4 6" id="KW-0472">Membrane</keyword>
<dbReference type="GO" id="GO:0005216">
    <property type="term" value="F:monoatomic ion channel activity"/>
    <property type="evidence" value="ECO:0007669"/>
    <property type="project" value="InterPro"/>
</dbReference>
<accession>A0A8H3CAQ1</accession>
<comment type="caution">
    <text evidence="8">The sequence shown here is derived from an EMBL/GenBank/DDBJ whole genome shotgun (WGS) entry which is preliminary data.</text>
</comment>
<feature type="transmembrane region" description="Helical" evidence="6">
    <location>
        <begin position="92"/>
        <end position="115"/>
    </location>
</feature>
<evidence type="ECO:0000256" key="6">
    <source>
        <dbReference type="SAM" id="Phobius"/>
    </source>
</evidence>
<proteinExistence type="predicted"/>
<comment type="subcellular location">
    <subcellularLocation>
        <location evidence="1">Membrane</location>
        <topology evidence="1">Multi-pass membrane protein</topology>
    </subcellularLocation>
</comment>
<gene>
    <name evidence="8" type="ORF">RDB_LOCUS90605</name>
</gene>
<reference evidence="8" key="1">
    <citation type="submission" date="2021-01" db="EMBL/GenBank/DDBJ databases">
        <authorList>
            <person name="Kaushik A."/>
        </authorList>
    </citation>
    <scope>NUCLEOTIDE SEQUENCE</scope>
    <source>
        <strain evidence="8">AG4-RS23</strain>
    </source>
</reference>
<feature type="compositionally biased region" description="Acidic residues" evidence="5">
    <location>
        <begin position="270"/>
        <end position="279"/>
    </location>
</feature>
<sequence>MTNTGALRLTDLITCPVVMDNSNSFAAPLLSSTEADVPPPRHSQYGITRNELTKAVANRFVHSRVYVALYLCMAVLSATTVALSLSDGCPGTAFYILEIIVNSAMIAEVAIRFLAFGRQFWKSPFNILDLILTALCVITLLVLFLAGCGNTSKEEELLDTLLLVFRNVMQFGRLAAVMRQSGQSLFTRPRKIDLSLPTHHDRSHTRLDIDLDDDEVPDWGRTARGFDRAEGEVVFDAGTNGWADEASVRGVVAPARKPNPNIGINRGDPGESEDLWAGL</sequence>
<feature type="domain" description="Ion transport" evidence="7">
    <location>
        <begin position="69"/>
        <end position="174"/>
    </location>
</feature>
<evidence type="ECO:0000256" key="1">
    <source>
        <dbReference type="ARBA" id="ARBA00004141"/>
    </source>
</evidence>
<dbReference type="InterPro" id="IPR005821">
    <property type="entry name" value="Ion_trans_dom"/>
</dbReference>
<dbReference type="Pfam" id="PF00520">
    <property type="entry name" value="Ion_trans"/>
    <property type="match status" value="1"/>
</dbReference>
<dbReference type="AlphaFoldDB" id="A0A8H3CAQ1"/>
<evidence type="ECO:0000256" key="2">
    <source>
        <dbReference type="ARBA" id="ARBA00022692"/>
    </source>
</evidence>
<feature type="region of interest" description="Disordered" evidence="5">
    <location>
        <begin position="254"/>
        <end position="279"/>
    </location>
</feature>
<dbReference type="PANTHER" id="PTHR38483:SF1">
    <property type="entry name" value="ION TRANSPORT DOMAIN-CONTAINING PROTEIN"/>
    <property type="match status" value="1"/>
</dbReference>
<evidence type="ECO:0000256" key="4">
    <source>
        <dbReference type="ARBA" id="ARBA00023136"/>
    </source>
</evidence>
<evidence type="ECO:0000256" key="3">
    <source>
        <dbReference type="ARBA" id="ARBA00022989"/>
    </source>
</evidence>
<evidence type="ECO:0000313" key="9">
    <source>
        <dbReference type="Proteomes" id="UP000663861"/>
    </source>
</evidence>
<organism evidence="8 9">
    <name type="scientific">Rhizoctonia solani</name>
    <dbReference type="NCBI Taxonomy" id="456999"/>
    <lineage>
        <taxon>Eukaryota</taxon>
        <taxon>Fungi</taxon>
        <taxon>Dikarya</taxon>
        <taxon>Basidiomycota</taxon>
        <taxon>Agaricomycotina</taxon>
        <taxon>Agaricomycetes</taxon>
        <taxon>Cantharellales</taxon>
        <taxon>Ceratobasidiaceae</taxon>
        <taxon>Rhizoctonia</taxon>
    </lineage>
</organism>
<evidence type="ECO:0000313" key="8">
    <source>
        <dbReference type="EMBL" id="CAE6476039.1"/>
    </source>
</evidence>
<keyword evidence="2 6" id="KW-0812">Transmembrane</keyword>
<dbReference type="PANTHER" id="PTHR38483">
    <property type="entry name" value="CHROMOSOME 1, WHOLE GENOME SHOTGUN SEQUENCE"/>
    <property type="match status" value="1"/>
</dbReference>
<evidence type="ECO:0000259" key="7">
    <source>
        <dbReference type="Pfam" id="PF00520"/>
    </source>
</evidence>
<feature type="transmembrane region" description="Helical" evidence="6">
    <location>
        <begin position="127"/>
        <end position="147"/>
    </location>
</feature>
<dbReference type="GO" id="GO:0016020">
    <property type="term" value="C:membrane"/>
    <property type="evidence" value="ECO:0007669"/>
    <property type="project" value="UniProtKB-SubCell"/>
</dbReference>
<dbReference type="EMBL" id="CAJMWY010001828">
    <property type="protein sequence ID" value="CAE6476039.1"/>
    <property type="molecule type" value="Genomic_DNA"/>
</dbReference>
<keyword evidence="3 6" id="KW-1133">Transmembrane helix</keyword>
<dbReference type="InterPro" id="IPR027359">
    <property type="entry name" value="Volt_channel_dom_sf"/>
</dbReference>
<dbReference type="Gene3D" id="1.20.120.350">
    <property type="entry name" value="Voltage-gated potassium channels. Chain C"/>
    <property type="match status" value="1"/>
</dbReference>
<evidence type="ECO:0000256" key="5">
    <source>
        <dbReference type="SAM" id="MobiDB-lite"/>
    </source>
</evidence>